<feature type="compositionally biased region" description="Polar residues" evidence="3">
    <location>
        <begin position="152"/>
        <end position="164"/>
    </location>
</feature>
<evidence type="ECO:0000256" key="2">
    <source>
        <dbReference type="PROSITE-ProRule" id="PRU00192"/>
    </source>
</evidence>
<dbReference type="PROSITE" id="PS50002">
    <property type="entry name" value="SH3"/>
    <property type="match status" value="1"/>
</dbReference>
<dbReference type="InterPro" id="IPR036028">
    <property type="entry name" value="SH3-like_dom_sf"/>
</dbReference>
<dbReference type="STRING" id="244447.ENSCSEP00000002906"/>
<dbReference type="SUPFAM" id="SSF50044">
    <property type="entry name" value="SH3-domain"/>
    <property type="match status" value="1"/>
</dbReference>
<organism evidence="5 6">
    <name type="scientific">Cynoglossus semilaevis</name>
    <name type="common">Tongue sole</name>
    <dbReference type="NCBI Taxonomy" id="244447"/>
    <lineage>
        <taxon>Eukaryota</taxon>
        <taxon>Metazoa</taxon>
        <taxon>Chordata</taxon>
        <taxon>Craniata</taxon>
        <taxon>Vertebrata</taxon>
        <taxon>Euteleostomi</taxon>
        <taxon>Actinopterygii</taxon>
        <taxon>Neopterygii</taxon>
        <taxon>Teleostei</taxon>
        <taxon>Neoteleostei</taxon>
        <taxon>Acanthomorphata</taxon>
        <taxon>Carangaria</taxon>
        <taxon>Pleuronectiformes</taxon>
        <taxon>Pleuronectoidei</taxon>
        <taxon>Cynoglossidae</taxon>
        <taxon>Cynoglossinae</taxon>
        <taxon>Cynoglossus</taxon>
    </lineage>
</organism>
<evidence type="ECO:0000313" key="6">
    <source>
        <dbReference type="Proteomes" id="UP000265120"/>
    </source>
</evidence>
<dbReference type="KEGG" id="csem:103385836"/>
<dbReference type="OrthoDB" id="445362at2759"/>
<dbReference type="AlphaFoldDB" id="A0A3P8UQC9"/>
<dbReference type="InParanoid" id="A0A3P8UQC9"/>
<keyword evidence="6" id="KW-1185">Reference proteome</keyword>
<name>A0A3P8UQC9_CYNSE</name>
<dbReference type="InterPro" id="IPR018556">
    <property type="entry name" value="SPIN90/Ldb17_LRD"/>
</dbReference>
<dbReference type="Ensembl" id="ENSCSET00000002950.1">
    <property type="protein sequence ID" value="ENSCSEP00000002906.1"/>
    <property type="gene ID" value="ENSCSEG00000001916.1"/>
</dbReference>
<feature type="compositionally biased region" description="Low complexity" evidence="3">
    <location>
        <begin position="107"/>
        <end position="117"/>
    </location>
</feature>
<evidence type="ECO:0000256" key="3">
    <source>
        <dbReference type="SAM" id="MobiDB-lite"/>
    </source>
</evidence>
<feature type="domain" description="SH3" evidence="4">
    <location>
        <begin position="1"/>
        <end position="58"/>
    </location>
</feature>
<dbReference type="GO" id="GO:0071933">
    <property type="term" value="F:Arp2/3 complex binding"/>
    <property type="evidence" value="ECO:0007669"/>
    <property type="project" value="TreeGrafter"/>
</dbReference>
<feature type="compositionally biased region" description="Polar residues" evidence="3">
    <location>
        <begin position="118"/>
        <end position="134"/>
    </location>
</feature>
<dbReference type="Pfam" id="PF14604">
    <property type="entry name" value="SH3_9"/>
    <property type="match status" value="1"/>
</dbReference>
<protein>
    <submittedName>
        <fullName evidence="5">NCK interacting protein with SH3 domain</fullName>
    </submittedName>
</protein>
<reference evidence="5" key="3">
    <citation type="submission" date="2025-09" db="UniProtKB">
        <authorList>
            <consortium name="Ensembl"/>
        </authorList>
    </citation>
    <scope>IDENTIFICATION</scope>
</reference>
<dbReference type="CDD" id="cd11849">
    <property type="entry name" value="SH3_SPIN90"/>
    <property type="match status" value="1"/>
</dbReference>
<accession>A0A3P8UQC9</accession>
<dbReference type="OMA" id="CFARIFC"/>
<dbReference type="SUPFAM" id="SSF48371">
    <property type="entry name" value="ARM repeat"/>
    <property type="match status" value="1"/>
</dbReference>
<dbReference type="Pfam" id="PF09431">
    <property type="entry name" value="SPIN90_LRD"/>
    <property type="match status" value="1"/>
</dbReference>
<dbReference type="PANTHER" id="PTHR13357">
    <property type="entry name" value="SH3 ADAPTER PROTEIN SPIN90 NCK INTERACTING PROTEIN WITH SH3 DOMAIN"/>
    <property type="match status" value="1"/>
</dbReference>
<dbReference type="Proteomes" id="UP000265120">
    <property type="component" value="Chromosome 11"/>
</dbReference>
<feature type="compositionally biased region" description="Pro residues" evidence="3">
    <location>
        <begin position="279"/>
        <end position="290"/>
    </location>
</feature>
<reference evidence="5 6" key="1">
    <citation type="journal article" date="2014" name="Nat. Genet.">
        <title>Whole-genome sequence of a flatfish provides insights into ZW sex chromosome evolution and adaptation to a benthic lifestyle.</title>
        <authorList>
            <person name="Chen S."/>
            <person name="Zhang G."/>
            <person name="Shao C."/>
            <person name="Huang Q."/>
            <person name="Liu G."/>
            <person name="Zhang P."/>
            <person name="Song W."/>
            <person name="An N."/>
            <person name="Chalopin D."/>
            <person name="Volff J.N."/>
            <person name="Hong Y."/>
            <person name="Li Q."/>
            <person name="Sha Z."/>
            <person name="Zhou H."/>
            <person name="Xie M."/>
            <person name="Yu Q."/>
            <person name="Liu Y."/>
            <person name="Xiang H."/>
            <person name="Wang N."/>
            <person name="Wu K."/>
            <person name="Yang C."/>
            <person name="Zhou Q."/>
            <person name="Liao X."/>
            <person name="Yang L."/>
            <person name="Hu Q."/>
            <person name="Zhang J."/>
            <person name="Meng L."/>
            <person name="Jin L."/>
            <person name="Tian Y."/>
            <person name="Lian J."/>
            <person name="Yang J."/>
            <person name="Miao G."/>
            <person name="Liu S."/>
            <person name="Liang Z."/>
            <person name="Yan F."/>
            <person name="Li Y."/>
            <person name="Sun B."/>
            <person name="Zhang H."/>
            <person name="Zhang J."/>
            <person name="Zhu Y."/>
            <person name="Du M."/>
            <person name="Zhao Y."/>
            <person name="Schartl M."/>
            <person name="Tang Q."/>
            <person name="Wang J."/>
        </authorList>
    </citation>
    <scope>NUCLEOTIDE SEQUENCE</scope>
</reference>
<dbReference type="GO" id="GO:0006897">
    <property type="term" value="P:endocytosis"/>
    <property type="evidence" value="ECO:0007669"/>
    <property type="project" value="TreeGrafter"/>
</dbReference>
<reference evidence="5" key="2">
    <citation type="submission" date="2025-08" db="UniProtKB">
        <authorList>
            <consortium name="Ensembl"/>
        </authorList>
    </citation>
    <scope>IDENTIFICATION</scope>
</reference>
<feature type="region of interest" description="Disordered" evidence="3">
    <location>
        <begin position="102"/>
        <end position="303"/>
    </location>
</feature>
<proteinExistence type="predicted"/>
<dbReference type="InterPro" id="IPR016024">
    <property type="entry name" value="ARM-type_fold"/>
</dbReference>
<dbReference type="PANTHER" id="PTHR13357:SF1">
    <property type="entry name" value="NCK-INTERACTING PROTEIN WITH SH3 DOMAIN"/>
    <property type="match status" value="1"/>
</dbReference>
<dbReference type="InterPro" id="IPR035514">
    <property type="entry name" value="SPIN90_SH3"/>
</dbReference>
<dbReference type="GeneID" id="103385836"/>
<dbReference type="GeneTree" id="ENSGT00390000015725"/>
<dbReference type="CTD" id="51517"/>
<keyword evidence="1 2" id="KW-0728">SH3 domain</keyword>
<dbReference type="Gene3D" id="2.30.30.40">
    <property type="entry name" value="SH3 Domains"/>
    <property type="match status" value="1"/>
</dbReference>
<dbReference type="InterPro" id="IPR001452">
    <property type="entry name" value="SH3_domain"/>
</dbReference>
<feature type="compositionally biased region" description="Low complexity" evidence="3">
    <location>
        <begin position="201"/>
        <end position="242"/>
    </location>
</feature>
<evidence type="ECO:0000256" key="1">
    <source>
        <dbReference type="ARBA" id="ARBA00022443"/>
    </source>
</evidence>
<sequence length="744" mass="82726">MYRSLYAFRSAEPNSMHFAAGESFLILERSNKHWWLGSRCSSGETGYIPASYIEKIQVTEQDEVLQSIDRAIEGIHNVALKNGGKYNLEQRDVLQKLIHHRKETLTRRSSSSSSSLSNHKQGIPSSNSEISLSHTPPPPPNGLNREYGRQGSMPSSGSMDNMQGEQPGFYQVPPQPRRAAPITPPPPEKQRKGQQAEPEVPSRTSSLPPSPAPSLSISSTSLESGSSRSVLSSDVSLPSVSSTPPPPVPSRVKCSVPPQDTLPSESPPPPTAFAKKSPAPQPPQLTPTPTPKSTEDSQSESEWPAAPLMVAESPPGSLTSSEPVPTTIGAELIELVRKNTGLSYELSRVAVGVVVGHLQTALPQASSALEQVLLSLVESKDSGSALPRGQVCHDEQRLEVIFSDLARHRDDSQQRSWALHEDHAVIACYLEELLKILTDADPEVCKKMCKTNHHESVLSLVSYYQMEHRVSLRLLLLKVFGAMCSLDAALISTLLNSILPMELARDLQTDIQEHQKMCYTALVLTMIFSMGEQVPYRHYEHLNADFVQFLLDVVEDGHPSDPTEQLPDIFLNLLLSFNLHHTTPSNNVIMEELKKKNVKVLSEKVLLLLNRGDDPVCMFNHTPPAPHSVLKFLQDLFASRETADIFYRTDMMVMIDIAVRQISDLSPGDKLRMEYLSLMHSIMRSTDYLEHQHRLSDLRSTLQRILREEEDPGEDEGSATAKQMDKLIVQQIYKEFPQISENQH</sequence>
<dbReference type="SMART" id="SM00326">
    <property type="entry name" value="SH3"/>
    <property type="match status" value="1"/>
</dbReference>
<dbReference type="RefSeq" id="XP_008318058.1">
    <property type="nucleotide sequence ID" value="XM_008319836.3"/>
</dbReference>
<dbReference type="InterPro" id="IPR030125">
    <property type="entry name" value="SPIN90/Ldb17"/>
</dbReference>
<evidence type="ECO:0000313" key="5">
    <source>
        <dbReference type="Ensembl" id="ENSCSEP00000002906.1"/>
    </source>
</evidence>
<evidence type="ECO:0000259" key="4">
    <source>
        <dbReference type="PROSITE" id="PS50002"/>
    </source>
</evidence>